<dbReference type="GO" id="GO:0003735">
    <property type="term" value="F:structural constituent of ribosome"/>
    <property type="evidence" value="ECO:0007669"/>
    <property type="project" value="TreeGrafter"/>
</dbReference>
<dbReference type="InterPro" id="IPR015324">
    <property type="entry name" value="Ribosomal_Rsm22-like"/>
</dbReference>
<dbReference type="InterPro" id="IPR029063">
    <property type="entry name" value="SAM-dependent_MTases_sf"/>
</dbReference>
<dbReference type="InterPro" id="IPR036249">
    <property type="entry name" value="Thioredoxin-like_sf"/>
</dbReference>
<dbReference type="SUPFAM" id="SSF52833">
    <property type="entry name" value="Thioredoxin-like"/>
    <property type="match status" value="1"/>
</dbReference>
<feature type="region of interest" description="Disordered" evidence="8">
    <location>
        <begin position="960"/>
        <end position="985"/>
    </location>
</feature>
<dbReference type="GO" id="GO:0008168">
    <property type="term" value="F:methyltransferase activity"/>
    <property type="evidence" value="ECO:0007669"/>
    <property type="project" value="InterPro"/>
</dbReference>
<reference evidence="10" key="1">
    <citation type="submission" date="2023-06" db="EMBL/GenBank/DDBJ databases">
        <title>Genome-scale phylogeny and comparative genomics of the fungal order Sordariales.</title>
        <authorList>
            <consortium name="Lawrence Berkeley National Laboratory"/>
            <person name="Hensen N."/>
            <person name="Bonometti L."/>
            <person name="Westerberg I."/>
            <person name="Brannstrom I.O."/>
            <person name="Guillou S."/>
            <person name="Cros-Aarteil S."/>
            <person name="Calhoun S."/>
            <person name="Haridas S."/>
            <person name="Kuo A."/>
            <person name="Mondo S."/>
            <person name="Pangilinan J."/>
            <person name="Riley R."/>
            <person name="LaButti K."/>
            <person name="Andreopoulos B."/>
            <person name="Lipzen A."/>
            <person name="Chen C."/>
            <person name="Yanf M."/>
            <person name="Daum C."/>
            <person name="Ng V."/>
            <person name="Clum A."/>
            <person name="Steindorff A."/>
            <person name="Ohm R."/>
            <person name="Martin F."/>
            <person name="Silar P."/>
            <person name="Natvig D."/>
            <person name="Lalanne C."/>
            <person name="Gautier V."/>
            <person name="Ament-velasquez S.L."/>
            <person name="Kruys A."/>
            <person name="Hutchinson M.I."/>
            <person name="Powell A.J."/>
            <person name="Barry K."/>
            <person name="Miller A.N."/>
            <person name="Grigoriev I.V."/>
            <person name="Debuchy R."/>
            <person name="Gladieux P."/>
            <person name="Thoren M.H."/>
            <person name="Johannesson H."/>
        </authorList>
    </citation>
    <scope>NUCLEOTIDE SEQUENCE</scope>
    <source>
        <strain evidence="10">SMH3391-2</strain>
    </source>
</reference>
<evidence type="ECO:0000256" key="4">
    <source>
        <dbReference type="ARBA" id="ARBA00023004"/>
    </source>
</evidence>
<dbReference type="CDD" id="cd02947">
    <property type="entry name" value="TRX_family"/>
    <property type="match status" value="1"/>
</dbReference>
<evidence type="ECO:0000313" key="11">
    <source>
        <dbReference type="Proteomes" id="UP001174934"/>
    </source>
</evidence>
<feature type="region of interest" description="Disordered" evidence="8">
    <location>
        <begin position="857"/>
        <end position="880"/>
    </location>
</feature>
<comment type="subcellular location">
    <subcellularLocation>
        <location evidence="1">Mitochondrion</location>
    </subcellularLocation>
</comment>
<dbReference type="GO" id="GO:0006412">
    <property type="term" value="P:translation"/>
    <property type="evidence" value="ECO:0007669"/>
    <property type="project" value="InterPro"/>
</dbReference>
<dbReference type="Proteomes" id="UP001174934">
    <property type="component" value="Unassembled WGS sequence"/>
</dbReference>
<dbReference type="Pfam" id="PF09243">
    <property type="entry name" value="Rsm22"/>
    <property type="match status" value="1"/>
</dbReference>
<evidence type="ECO:0000256" key="3">
    <source>
        <dbReference type="ARBA" id="ARBA00022946"/>
    </source>
</evidence>
<dbReference type="Gene3D" id="3.40.50.150">
    <property type="entry name" value="Vaccinia Virus protein VP39"/>
    <property type="match status" value="1"/>
</dbReference>
<keyword evidence="11" id="KW-1185">Reference proteome</keyword>
<evidence type="ECO:0000313" key="10">
    <source>
        <dbReference type="EMBL" id="KAK0628226.1"/>
    </source>
</evidence>
<sequence length="985" mass="109504">MIAPVFESLSAKYSKPKKITFCKIDVDSQGEVAQLYGVRAMPTFLVLHNGSVINTIKGANPPALTAAVDAAVKLAGPGAAPGAVFTTAGKRLGGSGVPASRQSLARPMMWDVKNIINAITSFIGLYLVSLLSNRCPGCRAQLLGFYDALLSPRSRIAASPFSRPGAGAVSAAHRRPSRLGAAGTPRHFSSTKSTLQDAPKHKEVVFKAEDAETIVRQARQTFGNTLPPDYLTGEEYRLYERLYGPPLRETRPEDVGIPYHGESGGITDSTQRTLLRKTEDGELEEVEYTIDASPAAEEDQQPVEVSDDIDGIDQLPPLTNAQADYLNVTANNQREYYALMKLQQDFEAASIRPLEEIEEEEVAEEEEPEEDNLAEEEESYGREREHDDAFGEYVESTQRLHTNTILGEGGTNPSTIFLPKDTFVHPVIELLRRTDIEHVKEAAERVFGGPGLPHSPATPLSKKGVPQKGIQLQAVHQRMSEIEADAFISTVLPGVYASATHILVETRKRLGADWLKGLLTKADGKGPRVLDVGSGGAGLLAWQEIASAEWDVLKEKGAVTGHEPHGKKTVVVGSDHLRHRISRFLHDTTFIPRLPDYLHSVEGSERQLDSNQEPAPRKTFDVIIASHLLMNMERPWKRQQLLDNLWAMLSPEGGVLIVLEKGHPRGFEAVADVRQRLLDEFIIPPSESHEPRPEEITPLAPARVREPGMIIAPCTTHHKCPMYLTPGLSAGRKDYCRFSQRFIRPPFLQRIMGGSHRNHEDIEFSYISEALARSAQGFYNAEDPEFHPLSLPRILSCPLKRHGHVVMDMCTPAGDVERWVIPRSFGKQAYHDARKAQWADLWALGTKTRTHRTVRLGKANRGDDGQAAVPPPKDPNDGGVRSRLMAQGGRRKLKVVDVDLDPNRGVVGTSERVSGRERVVERRTKGGKKVRIKDLLEDMGIDQVRDDDEHEYEEEVIGAIRRKEERKKKKDKERGEREDEEKDQW</sequence>
<gene>
    <name evidence="10" type="ORF">B0T17DRAFT_588420</name>
</gene>
<evidence type="ECO:0000259" key="9">
    <source>
        <dbReference type="Pfam" id="PF00085"/>
    </source>
</evidence>
<evidence type="ECO:0000256" key="8">
    <source>
        <dbReference type="SAM" id="MobiDB-lite"/>
    </source>
</evidence>
<evidence type="ECO:0000256" key="2">
    <source>
        <dbReference type="ARBA" id="ARBA00022723"/>
    </source>
</evidence>
<feature type="domain" description="Thioredoxin" evidence="9">
    <location>
        <begin position="1"/>
        <end position="68"/>
    </location>
</feature>
<evidence type="ECO:0000256" key="7">
    <source>
        <dbReference type="ARBA" id="ARBA00045681"/>
    </source>
</evidence>
<dbReference type="PANTHER" id="PTHR13184">
    <property type="entry name" value="37S RIBOSOMAL PROTEIN S22"/>
    <property type="match status" value="1"/>
</dbReference>
<keyword evidence="2" id="KW-0479">Metal-binding</keyword>
<keyword evidence="3" id="KW-0809">Transit peptide</keyword>
<feature type="region of interest" description="Disordered" evidence="8">
    <location>
        <begin position="167"/>
        <end position="195"/>
    </location>
</feature>
<proteinExistence type="predicted"/>
<dbReference type="Pfam" id="PF00085">
    <property type="entry name" value="Thioredoxin"/>
    <property type="match status" value="1"/>
</dbReference>
<keyword evidence="4" id="KW-0408">Iron</keyword>
<evidence type="ECO:0000256" key="1">
    <source>
        <dbReference type="ARBA" id="ARBA00004173"/>
    </source>
</evidence>
<dbReference type="GO" id="GO:0051536">
    <property type="term" value="F:iron-sulfur cluster binding"/>
    <property type="evidence" value="ECO:0007669"/>
    <property type="project" value="UniProtKB-KW"/>
</dbReference>
<organism evidence="10 11">
    <name type="scientific">Bombardia bombarda</name>
    <dbReference type="NCBI Taxonomy" id="252184"/>
    <lineage>
        <taxon>Eukaryota</taxon>
        <taxon>Fungi</taxon>
        <taxon>Dikarya</taxon>
        <taxon>Ascomycota</taxon>
        <taxon>Pezizomycotina</taxon>
        <taxon>Sordariomycetes</taxon>
        <taxon>Sordariomycetidae</taxon>
        <taxon>Sordariales</taxon>
        <taxon>Lasiosphaeriaceae</taxon>
        <taxon>Bombardia</taxon>
    </lineage>
</organism>
<dbReference type="GO" id="GO:0046872">
    <property type="term" value="F:metal ion binding"/>
    <property type="evidence" value="ECO:0007669"/>
    <property type="project" value="UniProtKB-KW"/>
</dbReference>
<dbReference type="SUPFAM" id="SSF53335">
    <property type="entry name" value="S-adenosyl-L-methionine-dependent methyltransferases"/>
    <property type="match status" value="1"/>
</dbReference>
<feature type="compositionally biased region" description="Acidic residues" evidence="8">
    <location>
        <begin position="357"/>
        <end position="378"/>
    </location>
</feature>
<dbReference type="InterPro" id="IPR052571">
    <property type="entry name" value="Mt_RNA_Methyltransferase"/>
</dbReference>
<dbReference type="InterPro" id="IPR013766">
    <property type="entry name" value="Thioredoxin_domain"/>
</dbReference>
<evidence type="ECO:0000256" key="5">
    <source>
        <dbReference type="ARBA" id="ARBA00023014"/>
    </source>
</evidence>
<evidence type="ECO:0000256" key="6">
    <source>
        <dbReference type="ARBA" id="ARBA00023128"/>
    </source>
</evidence>
<dbReference type="AlphaFoldDB" id="A0AA39X6X0"/>
<dbReference type="Gene3D" id="3.40.30.10">
    <property type="entry name" value="Glutaredoxin"/>
    <property type="match status" value="1"/>
</dbReference>
<dbReference type="GO" id="GO:0005763">
    <property type="term" value="C:mitochondrial small ribosomal subunit"/>
    <property type="evidence" value="ECO:0007669"/>
    <property type="project" value="TreeGrafter"/>
</dbReference>
<keyword evidence="5" id="KW-0411">Iron-sulfur</keyword>
<feature type="region of interest" description="Disordered" evidence="8">
    <location>
        <begin position="357"/>
        <end position="382"/>
    </location>
</feature>
<keyword evidence="6" id="KW-0496">Mitochondrion</keyword>
<dbReference type="PANTHER" id="PTHR13184:SF5">
    <property type="entry name" value="METHYLTRANSFERASE-LIKE PROTEIN 17, MITOCHONDRIAL"/>
    <property type="match status" value="1"/>
</dbReference>
<dbReference type="EMBL" id="JAULSR010000002">
    <property type="protein sequence ID" value="KAK0628226.1"/>
    <property type="molecule type" value="Genomic_DNA"/>
</dbReference>
<protein>
    <submittedName>
        <fullName evidence="10">Mitochondrial small ribosomal subunit Rsm22-domain-containing protein</fullName>
    </submittedName>
</protein>
<name>A0AA39X6X0_9PEZI</name>
<comment type="caution">
    <text evidence="10">The sequence shown here is derived from an EMBL/GenBank/DDBJ whole genome shotgun (WGS) entry which is preliminary data.</text>
</comment>
<comment type="function">
    <text evidence="7">Mitochondrial ribosome (mitoribosome) assembly factor. Binds at the interface of the head and body domains of the mitochondrial small ribosomal subunit (mt-SSU), occluding the mRNA channel and preventing compaction of the head domain towards the body. Probable inactive methyltransferase: retains the characteristic folding and ability to bind S-adenosyl-L-methionine, but it probably lost its methyltransferase activity.</text>
</comment>
<feature type="compositionally biased region" description="Basic and acidic residues" evidence="8">
    <location>
        <begin position="972"/>
        <end position="985"/>
    </location>
</feature>
<accession>A0AA39X6X0</accession>